<dbReference type="Proteomes" id="UP000664369">
    <property type="component" value="Unassembled WGS sequence"/>
</dbReference>
<sequence>MLTATVEPQSATFLPELEHEIILTRRVLERLPAASFDWQPHPKSMPLGRLATHTADMMSFLATTMQTQEIDLANELDVYQPATTPADVLQRLADGGEAAKQALAAADDEAFGLVWTMRNGQHVITAQPRREVVRHLISHMVHHRAQLMVYLRLLDVPVPAIYGPSADEA</sequence>
<comment type="caution">
    <text evidence="3">The sequence shown here is derived from an EMBL/GenBank/DDBJ whole genome shotgun (WGS) entry which is preliminary data.</text>
</comment>
<evidence type="ECO:0000313" key="4">
    <source>
        <dbReference type="Proteomes" id="UP000664369"/>
    </source>
</evidence>
<keyword evidence="4" id="KW-1185">Reference proteome</keyword>
<gene>
    <name evidence="3" type="ORF">J4E00_06200</name>
</gene>
<keyword evidence="2" id="KW-0479">Metal-binding</keyword>
<dbReference type="Pfam" id="PF05163">
    <property type="entry name" value="DinB"/>
    <property type="match status" value="1"/>
</dbReference>
<dbReference type="RefSeq" id="WP_208174248.1">
    <property type="nucleotide sequence ID" value="NZ_JAGETZ010000002.1"/>
</dbReference>
<evidence type="ECO:0000256" key="1">
    <source>
        <dbReference type="ARBA" id="ARBA00008635"/>
    </source>
</evidence>
<dbReference type="SUPFAM" id="SSF109854">
    <property type="entry name" value="DinB/YfiT-like putative metalloenzymes"/>
    <property type="match status" value="1"/>
</dbReference>
<protein>
    <submittedName>
        <fullName evidence="3">DinB family protein</fullName>
    </submittedName>
</protein>
<reference evidence="3 4" key="1">
    <citation type="submission" date="2021-03" db="EMBL/GenBank/DDBJ databases">
        <authorList>
            <person name="Kim M.K."/>
        </authorList>
    </citation>
    <scope>NUCLEOTIDE SEQUENCE [LARGE SCALE GENOMIC DNA]</scope>
    <source>
        <strain evidence="3 4">BT442</strain>
    </source>
</reference>
<proteinExistence type="inferred from homology"/>
<evidence type="ECO:0000256" key="2">
    <source>
        <dbReference type="ARBA" id="ARBA00022723"/>
    </source>
</evidence>
<dbReference type="InterPro" id="IPR034660">
    <property type="entry name" value="DinB/YfiT-like"/>
</dbReference>
<name>A0ABS3QD43_9BACT</name>
<evidence type="ECO:0000313" key="3">
    <source>
        <dbReference type="EMBL" id="MBO2008635.1"/>
    </source>
</evidence>
<accession>A0ABS3QD43</accession>
<dbReference type="InterPro" id="IPR007837">
    <property type="entry name" value="DinB"/>
</dbReference>
<comment type="similarity">
    <text evidence="1">Belongs to the DinB family.</text>
</comment>
<dbReference type="Gene3D" id="1.20.120.450">
    <property type="entry name" value="dinb family like domain"/>
    <property type="match status" value="1"/>
</dbReference>
<dbReference type="EMBL" id="JAGETZ010000002">
    <property type="protein sequence ID" value="MBO2008635.1"/>
    <property type="molecule type" value="Genomic_DNA"/>
</dbReference>
<organism evidence="3 4">
    <name type="scientific">Hymenobacter negativus</name>
    <dbReference type="NCBI Taxonomy" id="2795026"/>
    <lineage>
        <taxon>Bacteria</taxon>
        <taxon>Pseudomonadati</taxon>
        <taxon>Bacteroidota</taxon>
        <taxon>Cytophagia</taxon>
        <taxon>Cytophagales</taxon>
        <taxon>Hymenobacteraceae</taxon>
        <taxon>Hymenobacter</taxon>
    </lineage>
</organism>